<dbReference type="Proteomes" id="UP000678237">
    <property type="component" value="Unassembled WGS sequence"/>
</dbReference>
<organism evidence="3 4">
    <name type="scientific">Candidatus Iainarchaeum sp</name>
    <dbReference type="NCBI Taxonomy" id="3101447"/>
    <lineage>
        <taxon>Archaea</taxon>
        <taxon>Candidatus Iainarchaeota</taxon>
        <taxon>Candidatus Iainarchaeia</taxon>
        <taxon>Candidatus Iainarchaeales</taxon>
        <taxon>Candidatus Iainarchaeaceae</taxon>
        <taxon>Candidatus Iainarchaeum</taxon>
    </lineage>
</organism>
<name>A0A8T4L7A0_9ARCH</name>
<feature type="transmembrane region" description="Helical" evidence="1">
    <location>
        <begin position="7"/>
        <end position="28"/>
    </location>
</feature>
<evidence type="ECO:0000259" key="2">
    <source>
        <dbReference type="Pfam" id="PF13598"/>
    </source>
</evidence>
<keyword evidence="1" id="KW-0472">Membrane</keyword>
<protein>
    <submittedName>
        <fullName evidence="3">DUF4139 domain-containing protein</fullName>
    </submittedName>
</protein>
<reference evidence="3" key="2">
    <citation type="submission" date="2021-05" db="EMBL/GenBank/DDBJ databases">
        <title>Protein family content uncovers lineage relationships and bacterial pathway maintenance mechanisms in DPANN archaea.</title>
        <authorList>
            <person name="Castelle C.J."/>
            <person name="Meheust R."/>
            <person name="Jaffe A.L."/>
            <person name="Seitz K."/>
            <person name="Gong X."/>
            <person name="Baker B.J."/>
            <person name="Banfield J.F."/>
        </authorList>
    </citation>
    <scope>NUCLEOTIDE SEQUENCE</scope>
    <source>
        <strain evidence="3">RIFCSPLOWO2_01_FULL_58_19</strain>
    </source>
</reference>
<feature type="domain" description="DUF4139" evidence="2">
    <location>
        <begin position="220"/>
        <end position="503"/>
    </location>
</feature>
<evidence type="ECO:0000313" key="4">
    <source>
        <dbReference type="Proteomes" id="UP000678237"/>
    </source>
</evidence>
<evidence type="ECO:0000313" key="3">
    <source>
        <dbReference type="EMBL" id="MBS3062527.1"/>
    </source>
</evidence>
<dbReference type="PANTHER" id="PTHR38075:SF1">
    <property type="entry name" value="DUF4139 DOMAIN-CONTAINING PROTEIN"/>
    <property type="match status" value="1"/>
</dbReference>
<keyword evidence="1" id="KW-1133">Transmembrane helix</keyword>
<evidence type="ECO:0000256" key="1">
    <source>
        <dbReference type="SAM" id="Phobius"/>
    </source>
</evidence>
<dbReference type="PANTHER" id="PTHR38075">
    <property type="entry name" value="DUF4139 DOMAIN-CONTAINING PROTEIN"/>
    <property type="match status" value="1"/>
</dbReference>
<reference evidence="3" key="1">
    <citation type="submission" date="2021-03" db="EMBL/GenBank/DDBJ databases">
        <authorList>
            <person name="Jaffe A."/>
        </authorList>
    </citation>
    <scope>NUCLEOTIDE SEQUENCE</scope>
    <source>
        <strain evidence="3">RIFCSPLOWO2_01_FULL_58_19</strain>
    </source>
</reference>
<dbReference type="AlphaFoldDB" id="A0A8T4L7A0"/>
<dbReference type="EMBL" id="JAGVWE010000002">
    <property type="protein sequence ID" value="MBS3062527.1"/>
    <property type="molecule type" value="Genomic_DNA"/>
</dbReference>
<gene>
    <name evidence="3" type="ORF">J4203_01515</name>
</gene>
<proteinExistence type="predicted"/>
<accession>A0A8T4L7A0</accession>
<dbReference type="InterPro" id="IPR037291">
    <property type="entry name" value="DUF4139"/>
</dbReference>
<dbReference type="Pfam" id="PF13598">
    <property type="entry name" value="DUF4139"/>
    <property type="match status" value="1"/>
</dbReference>
<keyword evidence="1" id="KW-0812">Transmembrane</keyword>
<comment type="caution">
    <text evidence="3">The sequence shown here is derived from an EMBL/GenBank/DDBJ whole genome shotgun (WGS) entry which is preliminary data.</text>
</comment>
<sequence length="503" mass="55921">MANDNKLIFVGVLAVVLVGILAVNGFFVPADRSVTVPKYNVNEFSYTVSAEKPSAVIANFAESEASGEKTATELTVYNQDLALIKERRTLDLKAGLNLVKYEDVAKLIDPSSVLFRDLTSNSTFIAEQNYQFDTANTAKLLEKYVGKEITVNVARGDASEEVRGTLISREGNLMLQTLEGIESLNNVESMVFPSLPEGLLSKPTLVWKVYANGAGSRETETSYLSQGFNWKADYVAEVNEGETQMNLKGWATVTNASGSSYPNAKLKLVAGEIHRVTPPTYYGGYERDYAAKGMAMEAAVAPSPQGFDQRAVSEYYAYGLREPTNVLDNETKQISLLAADQVKVQKELVYDGQYNGEKVQAKLNFTNKKEDGLGMPLPAGKVRVYKHDSDGQMVFLGEDSIDHTPENVERKLFVGSAFDVTGERKQTNYEDLGRRNRQTYEITLKNAKDQEAEVVILEHAWGEWKLVSNSDPYEKKDNSQFEFKVRVPAKGEKTVTYTIEYSY</sequence>